<feature type="region of interest" description="Disordered" evidence="1">
    <location>
        <begin position="944"/>
        <end position="980"/>
    </location>
</feature>
<dbReference type="AlphaFoldDB" id="A0A8S3YCS4"/>
<name>A0A8S3YCS4_PARAO</name>
<gene>
    <name evidence="2" type="ORF">PAPOLLO_LOCUS28174</name>
</gene>
<feature type="compositionally biased region" description="Basic and acidic residues" evidence="1">
    <location>
        <begin position="1017"/>
        <end position="1028"/>
    </location>
</feature>
<sequence length="1053" mass="120391">MLLIIHNLPNKMRYADVKSLIRDRCGLTEIILDNLTYVHPDSYKVTVGLTDENDATILFTNLNGLDCMGQKLFVEDLRNKKQSSKNLDCTGGIQMQQKQRGNNIGGVQNKISGTQPMPAKSFYVPMNTYSNPFDLQSNQESPYQHLAPVFREPDSMMNTQPPATYNTGVGGKYGASCTTIIPNTNPSSYNVSSSFGNDYDQQGIYNTNDSQSNSISYSAKKPFYQSYNVNQDNSRYFQKKNDEPLTSDNRRSLDKHTRDTSERSKRMPPIRNEREAYESHNRSDTSNERRLDDWKRSDDFSRRSDSYISYPVDRNNKRRDNHTDRNQGQVGDDFSRHSDSRNSYPSDRNNKRRDNYSDRNQREAGDTYNRSFDRNYKDDVRGKRIGNNYSQHSSSGYNTYSSDHSGQYDKSAYSGGDYNRPKSLNPRQTGNNSFINRSNSQGKNEFGQSYKANPRGIASDQSFGTRKLDINNKQNPARYQQQFPYSRGNDFKESRKPMNAPPQVPQYSKNKEVPQALNKDSKSKKKDISSLTPQELKNRDETWRNQATSAIAKDLVMNCGNTDPFLKQYNFMNYLKPFIKSRINEMIGKRVAVPLEQILDEYNQRYRPGTQKAFLNDIIKQFQESSTAERGDVSRGVVEASGSATVVNKGIKRVGNDDIGNLNPAKKSKNQSNLHPYNVPLNQQISTSERLPKYPDGDKKGYNKLKRQVTFGAVDIGDVYEMDPQLKKVRDDEINALCNVFLDECKNHADENEAKICKRIVTAVDGLRNELRLSITKRVLNITHNIPLRLYASQKIQSTEIDNHLKKLGIISLRKSRGRKLLYIAICNSFNAHDRLCDMGRMEIGNLTLLFRPMNSGKLKKVKHSVGNNGNKKDAGYTFHEDVTDDKELFEDDDIGYDEEDYDEEHNDDSEVIELQSDDYNDVEIIDDTHGVIFIDDETNVENKNTDEAKSEMSQTQEETSKSEINVIKNSDKSNDNKIQESETENLLKDIQTLTDRITNEENVNDVNVNSANTTEKTNDKDSIAVDVEDTKPNYEDLNIDVENISQDDLEDF</sequence>
<keyword evidence="3" id="KW-1185">Reference proteome</keyword>
<protein>
    <submittedName>
        <fullName evidence="2">(apollo) hypothetical protein</fullName>
    </submittedName>
</protein>
<evidence type="ECO:0000313" key="2">
    <source>
        <dbReference type="EMBL" id="CAG5059829.1"/>
    </source>
</evidence>
<feature type="region of interest" description="Disordered" evidence="1">
    <location>
        <begin position="658"/>
        <end position="677"/>
    </location>
</feature>
<evidence type="ECO:0000313" key="3">
    <source>
        <dbReference type="Proteomes" id="UP000691718"/>
    </source>
</evidence>
<dbReference type="EMBL" id="CAJQZP010001707">
    <property type="protein sequence ID" value="CAG5059829.1"/>
    <property type="molecule type" value="Genomic_DNA"/>
</dbReference>
<reference evidence="2" key="1">
    <citation type="submission" date="2021-04" db="EMBL/GenBank/DDBJ databases">
        <authorList>
            <person name="Tunstrom K."/>
        </authorList>
    </citation>
    <scope>NUCLEOTIDE SEQUENCE</scope>
</reference>
<feature type="region of interest" description="Disordered" evidence="1">
    <location>
        <begin position="236"/>
        <end position="542"/>
    </location>
</feature>
<proteinExistence type="predicted"/>
<feature type="compositionally biased region" description="Polar residues" evidence="1">
    <location>
        <begin position="387"/>
        <end position="405"/>
    </location>
</feature>
<feature type="compositionally biased region" description="Basic and acidic residues" evidence="1">
    <location>
        <begin position="348"/>
        <end position="382"/>
    </location>
</feature>
<feature type="compositionally biased region" description="Basic and acidic residues" evidence="1">
    <location>
        <begin position="239"/>
        <end position="305"/>
    </location>
</feature>
<organism evidence="2 3">
    <name type="scientific">Parnassius apollo</name>
    <name type="common">Apollo butterfly</name>
    <name type="synonym">Papilio apollo</name>
    <dbReference type="NCBI Taxonomy" id="110799"/>
    <lineage>
        <taxon>Eukaryota</taxon>
        <taxon>Metazoa</taxon>
        <taxon>Ecdysozoa</taxon>
        <taxon>Arthropoda</taxon>
        <taxon>Hexapoda</taxon>
        <taxon>Insecta</taxon>
        <taxon>Pterygota</taxon>
        <taxon>Neoptera</taxon>
        <taxon>Endopterygota</taxon>
        <taxon>Lepidoptera</taxon>
        <taxon>Glossata</taxon>
        <taxon>Ditrysia</taxon>
        <taxon>Papilionoidea</taxon>
        <taxon>Papilionidae</taxon>
        <taxon>Parnassiinae</taxon>
        <taxon>Parnassini</taxon>
        <taxon>Parnassius</taxon>
        <taxon>Parnassius</taxon>
    </lineage>
</organism>
<feature type="compositionally biased region" description="Polar residues" evidence="1">
    <location>
        <begin position="425"/>
        <end position="451"/>
    </location>
</feature>
<feature type="compositionally biased region" description="Basic and acidic residues" evidence="1">
    <location>
        <begin position="970"/>
        <end position="980"/>
    </location>
</feature>
<feature type="region of interest" description="Disordered" evidence="1">
    <location>
        <begin position="1006"/>
        <end position="1028"/>
    </location>
</feature>
<accession>A0A8S3YCS4</accession>
<dbReference type="Proteomes" id="UP000691718">
    <property type="component" value="Unassembled WGS sequence"/>
</dbReference>
<feature type="compositionally biased region" description="Polar residues" evidence="1">
    <location>
        <begin position="471"/>
        <end position="484"/>
    </location>
</feature>
<dbReference type="OrthoDB" id="7430688at2759"/>
<evidence type="ECO:0000256" key="1">
    <source>
        <dbReference type="SAM" id="MobiDB-lite"/>
    </source>
</evidence>
<comment type="caution">
    <text evidence="2">The sequence shown here is derived from an EMBL/GenBank/DDBJ whole genome shotgun (WGS) entry which is preliminary data.</text>
</comment>